<dbReference type="EMBL" id="CAADEY010000075">
    <property type="protein sequence ID" value="VFJ59869.1"/>
    <property type="molecule type" value="Genomic_DNA"/>
</dbReference>
<feature type="compositionally biased region" description="Basic and acidic residues" evidence="1">
    <location>
        <begin position="271"/>
        <end position="283"/>
    </location>
</feature>
<dbReference type="AlphaFoldDB" id="A0A450RYF8"/>
<dbReference type="Gene3D" id="3.40.50.410">
    <property type="entry name" value="von Willebrand factor, type A domain"/>
    <property type="match status" value="1"/>
</dbReference>
<dbReference type="InterPro" id="IPR036465">
    <property type="entry name" value="vWFA_dom_sf"/>
</dbReference>
<dbReference type="SUPFAM" id="SSF53300">
    <property type="entry name" value="vWA-like"/>
    <property type="match status" value="1"/>
</dbReference>
<reference evidence="3" key="1">
    <citation type="submission" date="2019-02" db="EMBL/GenBank/DDBJ databases">
        <authorList>
            <person name="Gruber-Vodicka R. H."/>
            <person name="Seah K. B. B."/>
        </authorList>
    </citation>
    <scope>NUCLEOTIDE SEQUENCE</scope>
    <source>
        <strain evidence="4">BECK_DK161</strain>
        <strain evidence="3">BECK_DK47</strain>
    </source>
</reference>
<dbReference type="InterPro" id="IPR006538">
    <property type="entry name" value="CobT"/>
</dbReference>
<protein>
    <submittedName>
        <fullName evidence="3">Cobaltochelatase CobT subunit</fullName>
    </submittedName>
</protein>
<dbReference type="Pfam" id="PF11775">
    <property type="entry name" value="CobT_C"/>
    <property type="match status" value="1"/>
</dbReference>
<name>A0A450RYF8_9GAMM</name>
<dbReference type="EMBL" id="CAADEX010000007">
    <property type="protein sequence ID" value="VFJ44027.1"/>
    <property type="molecule type" value="Genomic_DNA"/>
</dbReference>
<feature type="domain" description="VWFA" evidence="2">
    <location>
        <begin position="396"/>
        <end position="603"/>
    </location>
</feature>
<dbReference type="GO" id="GO:0009236">
    <property type="term" value="P:cobalamin biosynthetic process"/>
    <property type="evidence" value="ECO:0007669"/>
    <property type="project" value="InterPro"/>
</dbReference>
<evidence type="ECO:0000256" key="1">
    <source>
        <dbReference type="SAM" id="MobiDB-lite"/>
    </source>
</evidence>
<accession>A0A450RYF8</accession>
<feature type="region of interest" description="Disordered" evidence="1">
    <location>
        <begin position="202"/>
        <end position="283"/>
    </location>
</feature>
<dbReference type="InterPro" id="IPR025861">
    <property type="entry name" value="CobT_VWA_dom"/>
</dbReference>
<organism evidence="3">
    <name type="scientific">Candidatus Kentrum sp. DK</name>
    <dbReference type="NCBI Taxonomy" id="2126562"/>
    <lineage>
        <taxon>Bacteria</taxon>
        <taxon>Pseudomonadati</taxon>
        <taxon>Pseudomonadota</taxon>
        <taxon>Gammaproteobacteria</taxon>
        <taxon>Candidatus Kentrum</taxon>
    </lineage>
</organism>
<dbReference type="Pfam" id="PF06213">
    <property type="entry name" value="CobT"/>
    <property type="match status" value="1"/>
</dbReference>
<dbReference type="InterPro" id="IPR002035">
    <property type="entry name" value="VWF_A"/>
</dbReference>
<dbReference type="InterPro" id="IPR051928">
    <property type="entry name" value="NorD/CobT"/>
</dbReference>
<proteinExistence type="predicted"/>
<dbReference type="SMART" id="SM00327">
    <property type="entry name" value="VWA"/>
    <property type="match status" value="1"/>
</dbReference>
<evidence type="ECO:0000259" key="2">
    <source>
        <dbReference type="PROSITE" id="PS50234"/>
    </source>
</evidence>
<dbReference type="PANTHER" id="PTHR41248:SF1">
    <property type="entry name" value="NORD PROTEIN"/>
    <property type="match status" value="1"/>
</dbReference>
<evidence type="ECO:0000313" key="3">
    <source>
        <dbReference type="EMBL" id="VFJ44027.1"/>
    </source>
</evidence>
<dbReference type="PANTHER" id="PTHR41248">
    <property type="entry name" value="NORD PROTEIN"/>
    <property type="match status" value="1"/>
</dbReference>
<gene>
    <name evidence="3" type="ORF">BECKDK2373B_GA0170837_100712</name>
    <name evidence="4" type="ORF">BECKDK2373C_GA0170839_107510</name>
</gene>
<dbReference type="PIRSF" id="PIRSF031715">
    <property type="entry name" value="Cob_chel_CobT"/>
    <property type="match status" value="1"/>
</dbReference>
<sequence>METKTEQLRRVTAATCRAIAGRGDVILSFEENRTVPTGAGIRIRAPAPDLPLQEVARVRGEADTGALRLAYHDARLHGTLAPASETARAIFDVLEQVRYETIGARKMDGIAANLGHALAQRCRKFEGVTAREPGQLIDAIELLARETISRGPLPDSAGHFTEMWRQYLLPEIGGLLPELARVIQDQSAFSRTSRTILGKLGFSLDPAAEQEEKTTDSQDGEEGDSGEAQKSLSGESVPEDPMDSVDTLDGSLDDPGSIEIPWNELDDENEYTEHDPSEEKDERVRHGFLHNEPVAWEYHVHTTEFDEVVEASDICAAQELTRLRLQLDRELALLRSVIGRLANRLQRRLLAKQARSWEFDQEEGLLDTARLSRVIANPTYPLSYKREKETPFRDTVVTLLIDNSGSMRGRPITLAAISADVLARTLERCAVRTEILGFTTRTWKGGRPQERWIETGKKPNPGRLNELRHVIYKSADVPWRRARKNLGLMLREGLLKENIDGEALRWAHQRLLARNEQRRILMVISDGTPVDDATLSTNSRDYLDRHLRQVIQYIENESSVELLAIGIGHDVTEYYRRAVTLVDTEQLSGAMMEELANLFDGQS</sequence>
<dbReference type="CDD" id="cd01454">
    <property type="entry name" value="vWA_norD_type"/>
    <property type="match status" value="1"/>
</dbReference>
<dbReference type="PROSITE" id="PS50234">
    <property type="entry name" value="VWFA"/>
    <property type="match status" value="1"/>
</dbReference>
<evidence type="ECO:0000313" key="4">
    <source>
        <dbReference type="EMBL" id="VFJ59869.1"/>
    </source>
</evidence>